<organism evidence="12 13">
    <name type="scientific">Coemansia asiatica</name>
    <dbReference type="NCBI Taxonomy" id="1052880"/>
    <lineage>
        <taxon>Eukaryota</taxon>
        <taxon>Fungi</taxon>
        <taxon>Fungi incertae sedis</taxon>
        <taxon>Zoopagomycota</taxon>
        <taxon>Kickxellomycotina</taxon>
        <taxon>Kickxellomycetes</taxon>
        <taxon>Kickxellales</taxon>
        <taxon>Kickxellaceae</taxon>
        <taxon>Coemansia</taxon>
    </lineage>
</organism>
<dbReference type="PANTHER" id="PTHR10537:SF3">
    <property type="entry name" value="DNA PRIMASE LARGE SUBUNIT"/>
    <property type="match status" value="1"/>
</dbReference>
<comment type="caution">
    <text evidence="12">The sequence shown here is derived from an EMBL/GenBank/DDBJ whole genome shotgun (WGS) entry which is preliminary data.</text>
</comment>
<evidence type="ECO:0000256" key="7">
    <source>
        <dbReference type="ARBA" id="ARBA00023004"/>
    </source>
</evidence>
<evidence type="ECO:0000259" key="11">
    <source>
        <dbReference type="Pfam" id="PF04104"/>
    </source>
</evidence>
<dbReference type="EMBL" id="JANBOH010000358">
    <property type="protein sequence ID" value="KAJ1642670.1"/>
    <property type="molecule type" value="Genomic_DNA"/>
</dbReference>
<gene>
    <name evidence="12" type="primary">PRI2</name>
    <name evidence="12" type="ORF">LPJ64_005506</name>
</gene>
<dbReference type="InterPro" id="IPR007238">
    <property type="entry name" value="DNA_primase_lsu_euk/arc"/>
</dbReference>
<dbReference type="Proteomes" id="UP001145021">
    <property type="component" value="Unassembled WGS sequence"/>
</dbReference>
<evidence type="ECO:0000256" key="5">
    <source>
        <dbReference type="ARBA" id="ARBA00022705"/>
    </source>
</evidence>
<dbReference type="GO" id="GO:0006269">
    <property type="term" value="P:DNA replication, synthesis of primer"/>
    <property type="evidence" value="ECO:0007669"/>
    <property type="project" value="UniProtKB-KW"/>
</dbReference>
<sequence>MFSQHASVSKREGLPHEGAAAEVVRRSRYPTRLSMYTDAPDLEVSIEEFETFALDRLQVLRAIEDAQLRGRGEDDVRRRVSEALDKHLPMQSNRARAAARQVISQRRKDHVSHFILRLAFSRTEELRGWFLRQESALLRHRFREADTAERAELLAAAKLQARHLMPEARDAQLGSAASAFYGAQEAVYEVDFERVPDLVARAQVIVRDGHAFVAAGDVAALLVNEFREMLARSLAVCARALPQLGEDERLLPVLQSLTNQSARAEYQSTGAAGSMTADSVDSLAAMFPPCMQHLHGQLQRDHHLRHGSRMQLGLFLKGAGLRLPEALIYWRRAFTNMTDDQFQKGYAYNVRHNYGAEGRRADYTPYSCHRIITSNPPGPGDHHGCPFRHFAADRLRTALHSARLPENDVREISELARAGHCQVACTRHLEARLAQRRQQQPDKPMPDAGHVPSITSPNQYLDLLLTDGRGTRQKSERSADTSAILAGPKPQHPQLQSQSQSQSQPYSYA</sequence>
<dbReference type="Gene3D" id="1.20.930.80">
    <property type="match status" value="1"/>
</dbReference>
<dbReference type="InterPro" id="IPR016558">
    <property type="entry name" value="DNA_primase_lsu_euk"/>
</dbReference>
<dbReference type="GO" id="GO:0006270">
    <property type="term" value="P:DNA replication initiation"/>
    <property type="evidence" value="ECO:0007669"/>
    <property type="project" value="TreeGrafter"/>
</dbReference>
<dbReference type="GO" id="GO:0003677">
    <property type="term" value="F:DNA binding"/>
    <property type="evidence" value="ECO:0007669"/>
    <property type="project" value="UniProtKB-KW"/>
</dbReference>
<evidence type="ECO:0000256" key="10">
    <source>
        <dbReference type="SAM" id="MobiDB-lite"/>
    </source>
</evidence>
<dbReference type="InterPro" id="IPR058560">
    <property type="entry name" value="DNA_primase_C"/>
</dbReference>
<evidence type="ECO:0000313" key="12">
    <source>
        <dbReference type="EMBL" id="KAJ1642670.1"/>
    </source>
</evidence>
<dbReference type="EC" id="3.1.3.41" evidence="12"/>
<proteinExistence type="inferred from homology"/>
<keyword evidence="8" id="KW-0411">Iron-sulfur</keyword>
<dbReference type="Pfam" id="PF26466">
    <property type="entry name" value="DNA_primase_lrg_N"/>
    <property type="match status" value="1"/>
</dbReference>
<evidence type="ECO:0000256" key="8">
    <source>
        <dbReference type="ARBA" id="ARBA00023014"/>
    </source>
</evidence>
<feature type="compositionally biased region" description="Basic and acidic residues" evidence="10">
    <location>
        <begin position="469"/>
        <end position="479"/>
    </location>
</feature>
<dbReference type="GO" id="GO:0005658">
    <property type="term" value="C:alpha DNA polymerase:primase complex"/>
    <property type="evidence" value="ECO:0007669"/>
    <property type="project" value="UniProtKB-ARBA"/>
</dbReference>
<comment type="similarity">
    <text evidence="2">Belongs to the eukaryotic-type primase large subunit family.</text>
</comment>
<keyword evidence="12" id="KW-0378">Hydrolase</keyword>
<dbReference type="CDD" id="cd07322">
    <property type="entry name" value="PriL_PriS_Eukaryotic"/>
    <property type="match status" value="1"/>
</dbReference>
<keyword evidence="5" id="KW-0235">DNA replication</keyword>
<dbReference type="GO" id="GO:0016787">
    <property type="term" value="F:hydrolase activity"/>
    <property type="evidence" value="ECO:0007669"/>
    <property type="project" value="UniProtKB-KW"/>
</dbReference>
<evidence type="ECO:0000256" key="9">
    <source>
        <dbReference type="ARBA" id="ARBA00023125"/>
    </source>
</evidence>
<keyword evidence="7" id="KW-0408">Iron</keyword>
<evidence type="ECO:0000313" key="13">
    <source>
        <dbReference type="Proteomes" id="UP001145021"/>
    </source>
</evidence>
<feature type="compositionally biased region" description="Low complexity" evidence="10">
    <location>
        <begin position="488"/>
        <end position="509"/>
    </location>
</feature>
<name>A0A9W8CHL3_9FUNG</name>
<evidence type="ECO:0000256" key="3">
    <source>
        <dbReference type="ARBA" id="ARBA00022485"/>
    </source>
</evidence>
<keyword evidence="6" id="KW-0479">Metal-binding</keyword>
<comment type="cofactor">
    <cofactor evidence="1">
        <name>[4Fe-4S] cluster</name>
        <dbReference type="ChEBI" id="CHEBI:49883"/>
    </cofactor>
</comment>
<evidence type="ECO:0000256" key="4">
    <source>
        <dbReference type="ARBA" id="ARBA00022515"/>
    </source>
</evidence>
<evidence type="ECO:0000256" key="1">
    <source>
        <dbReference type="ARBA" id="ARBA00001966"/>
    </source>
</evidence>
<dbReference type="Pfam" id="PF04104">
    <property type="entry name" value="DNA_primase_lrg"/>
    <property type="match status" value="1"/>
</dbReference>
<dbReference type="GO" id="GO:0046872">
    <property type="term" value="F:metal ion binding"/>
    <property type="evidence" value="ECO:0007669"/>
    <property type="project" value="UniProtKB-KW"/>
</dbReference>
<keyword evidence="4" id="KW-0639">Primosome</keyword>
<evidence type="ECO:0000256" key="2">
    <source>
        <dbReference type="ARBA" id="ARBA00010564"/>
    </source>
</evidence>
<evidence type="ECO:0000256" key="6">
    <source>
        <dbReference type="ARBA" id="ARBA00022723"/>
    </source>
</evidence>
<dbReference type="AlphaFoldDB" id="A0A9W8CHL3"/>
<keyword evidence="9" id="KW-0238">DNA-binding</keyword>
<dbReference type="GO" id="GO:0051539">
    <property type="term" value="F:4 iron, 4 sulfur cluster binding"/>
    <property type="evidence" value="ECO:0007669"/>
    <property type="project" value="UniProtKB-KW"/>
</dbReference>
<feature type="domain" description="DNA primase large subunit C-terminal" evidence="11">
    <location>
        <begin position="285"/>
        <end position="460"/>
    </location>
</feature>
<accession>A0A9W8CHL3</accession>
<feature type="region of interest" description="Disordered" evidence="10">
    <location>
        <begin position="434"/>
        <end position="509"/>
    </location>
</feature>
<keyword evidence="13" id="KW-1185">Reference proteome</keyword>
<reference evidence="12" key="1">
    <citation type="submission" date="2022-07" db="EMBL/GenBank/DDBJ databases">
        <title>Phylogenomic reconstructions and comparative analyses of Kickxellomycotina fungi.</title>
        <authorList>
            <person name="Reynolds N.K."/>
            <person name="Stajich J.E."/>
            <person name="Barry K."/>
            <person name="Grigoriev I.V."/>
            <person name="Crous P."/>
            <person name="Smith M.E."/>
        </authorList>
    </citation>
    <scope>NUCLEOTIDE SEQUENCE</scope>
    <source>
        <strain evidence="12">NBRC 105413</strain>
    </source>
</reference>
<dbReference type="PANTHER" id="PTHR10537">
    <property type="entry name" value="DNA PRIMASE LARGE SUBUNIT"/>
    <property type="match status" value="1"/>
</dbReference>
<protein>
    <submittedName>
        <fullName evidence="12">DNA primase subunit pri2</fullName>
        <ecNumber evidence="12">3.1.3.41</ecNumber>
    </submittedName>
</protein>
<keyword evidence="3" id="KW-0004">4Fe-4S</keyword>